<evidence type="ECO:0000313" key="3">
    <source>
        <dbReference type="Proteomes" id="UP001259340"/>
    </source>
</evidence>
<organism evidence="1 3">
    <name type="scientific">Shewanella fidelis</name>
    <dbReference type="NCBI Taxonomy" id="173509"/>
    <lineage>
        <taxon>Bacteria</taxon>
        <taxon>Pseudomonadati</taxon>
        <taxon>Pseudomonadota</taxon>
        <taxon>Gammaproteobacteria</taxon>
        <taxon>Alteromonadales</taxon>
        <taxon>Shewanellaceae</taxon>
        <taxon>Shewanella</taxon>
    </lineage>
</organism>
<evidence type="ECO:0000313" key="4">
    <source>
        <dbReference type="Proteomes" id="UP001271263"/>
    </source>
</evidence>
<proteinExistence type="predicted"/>
<dbReference type="AlphaFoldDB" id="A0AAW8NLM4"/>
<reference evidence="2 4" key="1">
    <citation type="journal article" date="2022" name="bioRxiv">
        <title>Prophages regulate Shewanella fidelis 3313 motility and biofilm formation: implications for gut colonization dynamics in Ciona robusta.</title>
        <authorList>
            <person name="Natarajan O."/>
            <person name="Gibboney S.L."/>
            <person name="Young M.N."/>
            <person name="Lim S.J."/>
            <person name="Pluta N."/>
            <person name="Atkinson C.G."/>
            <person name="Leigh B.A."/>
            <person name="Liberti A."/>
            <person name="Kees E.D."/>
            <person name="Breitbart M."/>
            <person name="Gralnick J.A."/>
            <person name="Dishaw L.J."/>
        </authorList>
    </citation>
    <scope>NUCLEOTIDE SEQUENCE [LARGE SCALE GENOMIC DNA]</scope>
    <source>
        <strain evidence="2 4">JG4066</strain>
    </source>
</reference>
<dbReference type="Gene3D" id="1.10.260.40">
    <property type="entry name" value="lambda repressor-like DNA-binding domains"/>
    <property type="match status" value="1"/>
</dbReference>
<dbReference type="EMBL" id="JAPMLE010000001">
    <property type="protein sequence ID" value="MDR8523446.1"/>
    <property type="molecule type" value="Genomic_DNA"/>
</dbReference>
<dbReference type="EMBL" id="JAPMLD010000003">
    <property type="protein sequence ID" value="MDW4824587.1"/>
    <property type="molecule type" value="Genomic_DNA"/>
</dbReference>
<reference evidence="1" key="2">
    <citation type="submission" date="2022-11" db="EMBL/GenBank/DDBJ databases">
        <title>Prophages regulate Shewanella fidelis motility and biofilm formation: implications for gut colonization dynamics in Ciona robusta.</title>
        <authorList>
            <person name="Natarajan O."/>
            <person name="Gibboney S.L."/>
            <person name="Young M.N."/>
            <person name="Lim S.J."/>
            <person name="Pluta N."/>
            <person name="Atkinson C.G.F."/>
            <person name="Leigh B.A."/>
            <person name="Liberti A."/>
            <person name="Kees E."/>
            <person name="Breitbart M."/>
            <person name="Gralnick J."/>
            <person name="Dishaw L.J."/>
        </authorList>
    </citation>
    <scope>NUCLEOTIDE SEQUENCE</scope>
    <source>
        <strain evidence="1">3313</strain>
    </source>
</reference>
<dbReference type="Proteomes" id="UP001271263">
    <property type="component" value="Unassembled WGS sequence"/>
</dbReference>
<keyword evidence="4" id="KW-1185">Reference proteome</keyword>
<evidence type="ECO:0000313" key="2">
    <source>
        <dbReference type="EMBL" id="MDW4824587.1"/>
    </source>
</evidence>
<sequence length="182" mass="20791">MSKWQQILAEQANEHGQDAVAKYLGVSKTVISQLINSKYPGDLQRMKKLVEGAYMQRTVVCPIMGELPLHQCDKHQNNTITSNPIKLRLYRACRSGCPHSTLPEQKQFKRIAIQADFSANDTPKRYSADAAYNRLERQSQTDGGGVRQLCNLLKQELKALELRYNKLIQQQAARRQHEDPKN</sequence>
<dbReference type="CDD" id="cd00093">
    <property type="entry name" value="HTH_XRE"/>
    <property type="match status" value="1"/>
</dbReference>
<dbReference type="InterPro" id="IPR001387">
    <property type="entry name" value="Cro/C1-type_HTH"/>
</dbReference>
<dbReference type="InterPro" id="IPR010982">
    <property type="entry name" value="Lambda_DNA-bd_dom_sf"/>
</dbReference>
<accession>A0AAW8NLM4</accession>
<gene>
    <name evidence="1" type="ORF">OS133_07050</name>
    <name evidence="2" type="ORF">OS134_11010</name>
</gene>
<dbReference type="RefSeq" id="WP_310654412.1">
    <property type="nucleotide sequence ID" value="NZ_JAPMLA010000009.1"/>
</dbReference>
<dbReference type="SUPFAM" id="SSF47413">
    <property type="entry name" value="lambda repressor-like DNA-binding domains"/>
    <property type="match status" value="1"/>
</dbReference>
<comment type="caution">
    <text evidence="1">The sequence shown here is derived from an EMBL/GenBank/DDBJ whole genome shotgun (WGS) entry which is preliminary data.</text>
</comment>
<dbReference type="GO" id="GO:0003677">
    <property type="term" value="F:DNA binding"/>
    <property type="evidence" value="ECO:0007669"/>
    <property type="project" value="InterPro"/>
</dbReference>
<dbReference type="Proteomes" id="UP001259340">
    <property type="component" value="Unassembled WGS sequence"/>
</dbReference>
<protein>
    <submittedName>
        <fullName evidence="1">Helix-turn-helix transcriptional regulator</fullName>
    </submittedName>
</protein>
<name>A0AAW8NLM4_9GAMM</name>
<evidence type="ECO:0000313" key="1">
    <source>
        <dbReference type="EMBL" id="MDR8523446.1"/>
    </source>
</evidence>